<organism evidence="1 2">
    <name type="scientific">Pistacia integerrima</name>
    <dbReference type="NCBI Taxonomy" id="434235"/>
    <lineage>
        <taxon>Eukaryota</taxon>
        <taxon>Viridiplantae</taxon>
        <taxon>Streptophyta</taxon>
        <taxon>Embryophyta</taxon>
        <taxon>Tracheophyta</taxon>
        <taxon>Spermatophyta</taxon>
        <taxon>Magnoliopsida</taxon>
        <taxon>eudicotyledons</taxon>
        <taxon>Gunneridae</taxon>
        <taxon>Pentapetalae</taxon>
        <taxon>rosids</taxon>
        <taxon>malvids</taxon>
        <taxon>Sapindales</taxon>
        <taxon>Anacardiaceae</taxon>
        <taxon>Pistacia</taxon>
    </lineage>
</organism>
<proteinExistence type="predicted"/>
<gene>
    <name evidence="1" type="ORF">Pint_09639</name>
</gene>
<dbReference type="Proteomes" id="UP001163603">
    <property type="component" value="Chromosome 12"/>
</dbReference>
<comment type="caution">
    <text evidence="1">The sequence shown here is derived from an EMBL/GenBank/DDBJ whole genome shotgun (WGS) entry which is preliminary data.</text>
</comment>
<keyword evidence="2" id="KW-1185">Reference proteome</keyword>
<dbReference type="EMBL" id="CM047747">
    <property type="protein sequence ID" value="KAJ0018306.1"/>
    <property type="molecule type" value="Genomic_DNA"/>
</dbReference>
<name>A0ACC0XKX7_9ROSI</name>
<sequence>MLNFHRLLSILSFIFIFSLISQADHHDSATINTTKLVVQVCNQTSNYTFCVEALYTDPRTPDADRYSLAYVSFGLAYVNATTTQDRITKLLKNATTVHDRDGLQTCQSDYKKAINALQSAFNDLDSETFFTLPGLADDTAKAAAHCQTHYPPLTSKTKELNHLSEICIAISKSFVTT</sequence>
<protein>
    <submittedName>
        <fullName evidence="1">Uncharacterized protein</fullName>
    </submittedName>
</protein>
<reference evidence="2" key="1">
    <citation type="journal article" date="2023" name="G3 (Bethesda)">
        <title>Genome assembly and association tests identify interacting loci associated with vigor, precocity, and sex in interspecific pistachio rootstocks.</title>
        <authorList>
            <person name="Palmer W."/>
            <person name="Jacygrad E."/>
            <person name="Sagayaradj S."/>
            <person name="Cavanaugh K."/>
            <person name="Han R."/>
            <person name="Bertier L."/>
            <person name="Beede B."/>
            <person name="Kafkas S."/>
            <person name="Golino D."/>
            <person name="Preece J."/>
            <person name="Michelmore R."/>
        </authorList>
    </citation>
    <scope>NUCLEOTIDE SEQUENCE [LARGE SCALE GENOMIC DNA]</scope>
</reference>
<evidence type="ECO:0000313" key="2">
    <source>
        <dbReference type="Proteomes" id="UP001163603"/>
    </source>
</evidence>
<accession>A0ACC0XKX7</accession>
<evidence type="ECO:0000313" key="1">
    <source>
        <dbReference type="EMBL" id="KAJ0018306.1"/>
    </source>
</evidence>